<dbReference type="Gene3D" id="1.10.1740.10">
    <property type="match status" value="1"/>
</dbReference>
<evidence type="ECO:0000256" key="3">
    <source>
        <dbReference type="ARBA" id="ARBA00023082"/>
    </source>
</evidence>
<feature type="domain" description="RNA polymerase sigma-70 region 2" evidence="5">
    <location>
        <begin position="24"/>
        <end position="90"/>
    </location>
</feature>
<keyword evidence="2" id="KW-0805">Transcription regulation</keyword>
<dbReference type="Gene3D" id="1.10.10.10">
    <property type="entry name" value="Winged helix-like DNA-binding domain superfamily/Winged helix DNA-binding domain"/>
    <property type="match status" value="1"/>
</dbReference>
<gene>
    <name evidence="7" type="ORF">NG653_10680</name>
</gene>
<name>A0ABT1B1N1_9FLAO</name>
<dbReference type="Proteomes" id="UP001206312">
    <property type="component" value="Unassembled WGS sequence"/>
</dbReference>
<evidence type="ECO:0000256" key="2">
    <source>
        <dbReference type="ARBA" id="ARBA00023015"/>
    </source>
</evidence>
<dbReference type="Pfam" id="PF04542">
    <property type="entry name" value="Sigma70_r2"/>
    <property type="match status" value="1"/>
</dbReference>
<accession>A0ABT1B1N1</accession>
<dbReference type="InterPro" id="IPR007627">
    <property type="entry name" value="RNA_pol_sigma70_r2"/>
</dbReference>
<dbReference type="EMBL" id="JAMXIB010000008">
    <property type="protein sequence ID" value="MCO5725323.1"/>
    <property type="molecule type" value="Genomic_DNA"/>
</dbReference>
<dbReference type="InterPro" id="IPR014284">
    <property type="entry name" value="RNA_pol_sigma-70_dom"/>
</dbReference>
<comment type="similarity">
    <text evidence="1">Belongs to the sigma-70 factor family. ECF subfamily.</text>
</comment>
<dbReference type="PANTHER" id="PTHR43133:SF51">
    <property type="entry name" value="RNA POLYMERASE SIGMA FACTOR"/>
    <property type="match status" value="1"/>
</dbReference>
<proteinExistence type="inferred from homology"/>
<evidence type="ECO:0000313" key="7">
    <source>
        <dbReference type="EMBL" id="MCO5725323.1"/>
    </source>
</evidence>
<dbReference type="NCBIfam" id="TIGR02937">
    <property type="entry name" value="sigma70-ECF"/>
    <property type="match status" value="1"/>
</dbReference>
<evidence type="ECO:0000313" key="8">
    <source>
        <dbReference type="Proteomes" id="UP001206312"/>
    </source>
</evidence>
<dbReference type="PANTHER" id="PTHR43133">
    <property type="entry name" value="RNA POLYMERASE ECF-TYPE SIGMA FACTO"/>
    <property type="match status" value="1"/>
</dbReference>
<dbReference type="SUPFAM" id="SSF88659">
    <property type="entry name" value="Sigma3 and sigma4 domains of RNA polymerase sigma factors"/>
    <property type="match status" value="1"/>
</dbReference>
<sequence>MSADSILVAQLRDPKSREAAFRELVLRYQERLYWHIRGIVLSHEDADDVLQETFIKVYRNIDSFKGESKLYSWMYRIATNEALSFLKRTAKIRGGSSEALQQHLVQNLQADPYFDGGQAELKLQEALAGLPEKQRLVFNMKYFQEMKYEEMSEVLDTSVGSLKASYHLAVKKIEKHLKAGLLERH</sequence>
<dbReference type="InterPro" id="IPR036388">
    <property type="entry name" value="WH-like_DNA-bd_sf"/>
</dbReference>
<keyword evidence="8" id="KW-1185">Reference proteome</keyword>
<evidence type="ECO:0000256" key="4">
    <source>
        <dbReference type="ARBA" id="ARBA00023163"/>
    </source>
</evidence>
<reference evidence="7 8" key="1">
    <citation type="submission" date="2022-06" db="EMBL/GenBank/DDBJ databases">
        <authorList>
            <person name="Xuan X."/>
        </authorList>
    </citation>
    <scope>NUCLEOTIDE SEQUENCE [LARGE SCALE GENOMIC DNA]</scope>
    <source>
        <strain evidence="7 8">2V75</strain>
    </source>
</reference>
<dbReference type="InterPro" id="IPR013324">
    <property type="entry name" value="RNA_pol_sigma_r3/r4-like"/>
</dbReference>
<evidence type="ECO:0000259" key="5">
    <source>
        <dbReference type="Pfam" id="PF04542"/>
    </source>
</evidence>
<dbReference type="Pfam" id="PF08281">
    <property type="entry name" value="Sigma70_r4_2"/>
    <property type="match status" value="1"/>
</dbReference>
<keyword evidence="3" id="KW-0731">Sigma factor</keyword>
<evidence type="ECO:0000256" key="1">
    <source>
        <dbReference type="ARBA" id="ARBA00010641"/>
    </source>
</evidence>
<keyword evidence="4" id="KW-0804">Transcription</keyword>
<protein>
    <submittedName>
        <fullName evidence="7">RNA polymerase sigma factor</fullName>
    </submittedName>
</protein>
<dbReference type="SUPFAM" id="SSF88946">
    <property type="entry name" value="Sigma2 domain of RNA polymerase sigma factors"/>
    <property type="match status" value="1"/>
</dbReference>
<dbReference type="RefSeq" id="WP_252741778.1">
    <property type="nucleotide sequence ID" value="NZ_JAMXIB010000008.1"/>
</dbReference>
<dbReference type="InterPro" id="IPR013325">
    <property type="entry name" value="RNA_pol_sigma_r2"/>
</dbReference>
<dbReference type="InterPro" id="IPR013249">
    <property type="entry name" value="RNA_pol_sigma70_r4_t2"/>
</dbReference>
<organism evidence="7 8">
    <name type="scientific">Robiginitalea marina</name>
    <dbReference type="NCBI Taxonomy" id="2954105"/>
    <lineage>
        <taxon>Bacteria</taxon>
        <taxon>Pseudomonadati</taxon>
        <taxon>Bacteroidota</taxon>
        <taxon>Flavobacteriia</taxon>
        <taxon>Flavobacteriales</taxon>
        <taxon>Flavobacteriaceae</taxon>
        <taxon>Robiginitalea</taxon>
    </lineage>
</organism>
<comment type="caution">
    <text evidence="7">The sequence shown here is derived from an EMBL/GenBank/DDBJ whole genome shotgun (WGS) entry which is preliminary data.</text>
</comment>
<dbReference type="CDD" id="cd06171">
    <property type="entry name" value="Sigma70_r4"/>
    <property type="match status" value="1"/>
</dbReference>
<dbReference type="InterPro" id="IPR039425">
    <property type="entry name" value="RNA_pol_sigma-70-like"/>
</dbReference>
<feature type="domain" description="RNA polymerase sigma factor 70 region 4 type 2" evidence="6">
    <location>
        <begin position="122"/>
        <end position="173"/>
    </location>
</feature>
<evidence type="ECO:0000259" key="6">
    <source>
        <dbReference type="Pfam" id="PF08281"/>
    </source>
</evidence>